<accession>J9G3E7</accession>
<evidence type="ECO:0000313" key="1">
    <source>
        <dbReference type="EMBL" id="EJX01737.1"/>
    </source>
</evidence>
<protein>
    <submittedName>
        <fullName evidence="1">Uncharacterized protein</fullName>
    </submittedName>
</protein>
<name>J9G3E7_9ZZZZ</name>
<proteinExistence type="predicted"/>
<organism evidence="1">
    <name type="scientific">gut metagenome</name>
    <dbReference type="NCBI Taxonomy" id="749906"/>
    <lineage>
        <taxon>unclassified sequences</taxon>
        <taxon>metagenomes</taxon>
        <taxon>organismal metagenomes</taxon>
    </lineage>
</organism>
<sequence length="59" mass="6413">MSSGLPSLTFNAFTTDTSGFSSFSMERMAADLRCSSLPRCPLSFRPFGTKCTTAAMHVR</sequence>
<comment type="caution">
    <text evidence="1">The sequence shown here is derived from an EMBL/GenBank/DDBJ whole genome shotgun (WGS) entry which is preliminary data.</text>
</comment>
<dbReference type="AlphaFoldDB" id="J9G3E7"/>
<gene>
    <name evidence="1" type="ORF">EVA_10154</name>
</gene>
<dbReference type="EMBL" id="AMCI01002838">
    <property type="protein sequence ID" value="EJX01737.1"/>
    <property type="molecule type" value="Genomic_DNA"/>
</dbReference>
<reference evidence="1" key="1">
    <citation type="journal article" date="2012" name="PLoS ONE">
        <title>Gene sets for utilization of primary and secondary nutrition supplies in the distal gut of endangered iberian lynx.</title>
        <authorList>
            <person name="Alcaide M."/>
            <person name="Messina E."/>
            <person name="Richter M."/>
            <person name="Bargiela R."/>
            <person name="Peplies J."/>
            <person name="Huws S.A."/>
            <person name="Newbold C.J."/>
            <person name="Golyshin P.N."/>
            <person name="Simon M.A."/>
            <person name="Lopez G."/>
            <person name="Yakimov M.M."/>
            <person name="Ferrer M."/>
        </authorList>
    </citation>
    <scope>NUCLEOTIDE SEQUENCE</scope>
</reference>